<evidence type="ECO:0000256" key="6">
    <source>
        <dbReference type="ARBA" id="ARBA00012180"/>
    </source>
</evidence>
<accession>A0A2G4EV18</accession>
<feature type="binding site" evidence="14 15">
    <location>
        <position position="7"/>
    </location>
    <ligand>
        <name>a divalent metal cation</name>
        <dbReference type="ChEBI" id="CHEBI:60240"/>
    </ligand>
</feature>
<feature type="binding site" evidence="14 15">
    <location>
        <position position="102"/>
    </location>
    <ligand>
        <name>a divalent metal cation</name>
        <dbReference type="ChEBI" id="CHEBI:60240"/>
    </ligand>
</feature>
<comment type="similarity">
    <text evidence="5 14 16">Belongs to the RNase HII family.</text>
</comment>
<keyword evidence="9 14" id="KW-0540">Nuclease</keyword>
<protein>
    <recommendedName>
        <fullName evidence="7 14">Ribonuclease HII</fullName>
        <shortName evidence="14">RNase HII</shortName>
        <ecNumber evidence="6 14">3.1.26.4</ecNumber>
    </recommendedName>
</protein>
<evidence type="ECO:0000256" key="3">
    <source>
        <dbReference type="ARBA" id="ARBA00004065"/>
    </source>
</evidence>
<dbReference type="EC" id="3.1.26.4" evidence="6 14"/>
<evidence type="ECO:0000256" key="10">
    <source>
        <dbReference type="ARBA" id="ARBA00022723"/>
    </source>
</evidence>
<evidence type="ECO:0000256" key="16">
    <source>
        <dbReference type="RuleBase" id="RU003515"/>
    </source>
</evidence>
<sequence>MIAGVDEVGRGALFGPVVAAACILPIELLDELANWGVRDSKQLTAANRSRLAVKIRAVAIDCQIGVASVQEIDRLNILQASLLAMKRAILKLKVTPDLCLVDGNQRIPNLAIEQETMVKGDSRSIQIAAASIVAKVWRDELIVRLAVKYPEYDLTNNKGYGTAKHKMGLERYGVSVFHRMSFSPCQK</sequence>
<evidence type="ECO:0000256" key="11">
    <source>
        <dbReference type="ARBA" id="ARBA00022759"/>
    </source>
</evidence>
<dbReference type="PROSITE" id="PS51975">
    <property type="entry name" value="RNASE_H_2"/>
    <property type="match status" value="1"/>
</dbReference>
<dbReference type="Pfam" id="PF01351">
    <property type="entry name" value="RNase_HII"/>
    <property type="match status" value="1"/>
</dbReference>
<proteinExistence type="inferred from homology"/>
<keyword evidence="12 14" id="KW-0378">Hydrolase</keyword>
<keyword evidence="13 14" id="KW-0464">Manganese</keyword>
<evidence type="ECO:0000313" key="19">
    <source>
        <dbReference type="Proteomes" id="UP000226442"/>
    </source>
</evidence>
<feature type="binding site" evidence="14 15">
    <location>
        <position position="6"/>
    </location>
    <ligand>
        <name>a divalent metal cation</name>
        <dbReference type="ChEBI" id="CHEBI:60240"/>
    </ligand>
</feature>
<dbReference type="SUPFAM" id="SSF53098">
    <property type="entry name" value="Ribonuclease H-like"/>
    <property type="match status" value="1"/>
</dbReference>
<dbReference type="EMBL" id="NXIB02000213">
    <property type="protein sequence ID" value="PHX53328.1"/>
    <property type="molecule type" value="Genomic_DNA"/>
</dbReference>
<dbReference type="InterPro" id="IPR036397">
    <property type="entry name" value="RNaseH_sf"/>
</dbReference>
<keyword evidence="11 14" id="KW-0255">Endonuclease</keyword>
<dbReference type="AlphaFoldDB" id="A0A2G4EV18"/>
<reference evidence="18" key="1">
    <citation type="submission" date="2017-10" db="EMBL/GenBank/DDBJ databases">
        <title>Draft genome sequence of the planktic cyanobacteria Tychonema bourrellyi isolated from alpine lentic freshwater.</title>
        <authorList>
            <person name="Tett A."/>
            <person name="Armanini F."/>
            <person name="Asnicar F."/>
            <person name="Boscaini A."/>
            <person name="Pasolli E."/>
            <person name="Zolfo M."/>
            <person name="Donati C."/>
            <person name="Salmaso N."/>
            <person name="Segata N."/>
        </authorList>
    </citation>
    <scope>NUCLEOTIDE SEQUENCE</scope>
    <source>
        <strain evidence="18">FEM_GT703</strain>
    </source>
</reference>
<organism evidence="18 19">
    <name type="scientific">Tychonema bourrellyi FEM_GT703</name>
    <dbReference type="NCBI Taxonomy" id="2040638"/>
    <lineage>
        <taxon>Bacteria</taxon>
        <taxon>Bacillati</taxon>
        <taxon>Cyanobacteriota</taxon>
        <taxon>Cyanophyceae</taxon>
        <taxon>Oscillatoriophycideae</taxon>
        <taxon>Oscillatoriales</taxon>
        <taxon>Microcoleaceae</taxon>
        <taxon>Tychonema</taxon>
    </lineage>
</organism>
<comment type="caution">
    <text evidence="18">The sequence shown here is derived from an EMBL/GenBank/DDBJ whole genome shotgun (WGS) entry which is preliminary data.</text>
</comment>
<keyword evidence="10 14" id="KW-0479">Metal-binding</keyword>
<dbReference type="GO" id="GO:0006298">
    <property type="term" value="P:mismatch repair"/>
    <property type="evidence" value="ECO:0007669"/>
    <property type="project" value="TreeGrafter"/>
</dbReference>
<dbReference type="InterPro" id="IPR001352">
    <property type="entry name" value="RNase_HII/HIII"/>
</dbReference>
<feature type="domain" description="RNase H type-2" evidence="17">
    <location>
        <begin position="1"/>
        <end position="187"/>
    </location>
</feature>
<gene>
    <name evidence="14" type="primary">rnhB</name>
    <name evidence="18" type="ORF">CP500_022070</name>
</gene>
<dbReference type="GO" id="GO:0004523">
    <property type="term" value="F:RNA-DNA hybrid ribonuclease activity"/>
    <property type="evidence" value="ECO:0007669"/>
    <property type="project" value="UniProtKB-UniRule"/>
</dbReference>
<dbReference type="NCBIfam" id="NF000595">
    <property type="entry name" value="PRK00015.1-3"/>
    <property type="match status" value="1"/>
</dbReference>
<dbReference type="HAMAP" id="MF_00052_B">
    <property type="entry name" value="RNase_HII_B"/>
    <property type="match status" value="1"/>
</dbReference>
<evidence type="ECO:0000256" key="14">
    <source>
        <dbReference type="HAMAP-Rule" id="MF_00052"/>
    </source>
</evidence>
<evidence type="ECO:0000256" key="8">
    <source>
        <dbReference type="ARBA" id="ARBA00022490"/>
    </source>
</evidence>
<dbReference type="PANTHER" id="PTHR10954:SF18">
    <property type="entry name" value="RIBONUCLEASE HII"/>
    <property type="match status" value="1"/>
</dbReference>
<dbReference type="Gene3D" id="3.30.420.10">
    <property type="entry name" value="Ribonuclease H-like superfamily/Ribonuclease H"/>
    <property type="match status" value="1"/>
</dbReference>
<dbReference type="GO" id="GO:0005737">
    <property type="term" value="C:cytoplasm"/>
    <property type="evidence" value="ECO:0007669"/>
    <property type="project" value="UniProtKB-SubCell"/>
</dbReference>
<dbReference type="CDD" id="cd07182">
    <property type="entry name" value="RNase_HII_bacteria_HII_like"/>
    <property type="match status" value="1"/>
</dbReference>
<evidence type="ECO:0000256" key="15">
    <source>
        <dbReference type="PROSITE-ProRule" id="PRU01319"/>
    </source>
</evidence>
<dbReference type="InterPro" id="IPR024567">
    <property type="entry name" value="RNase_HII/HIII_dom"/>
</dbReference>
<evidence type="ECO:0000313" key="18">
    <source>
        <dbReference type="EMBL" id="PHX53328.1"/>
    </source>
</evidence>
<name>A0A2G4EV18_9CYAN</name>
<dbReference type="InterPro" id="IPR022898">
    <property type="entry name" value="RNase_HII"/>
</dbReference>
<comment type="catalytic activity">
    <reaction evidence="1 14 15 16">
        <text>Endonucleolytic cleavage to 5'-phosphomonoester.</text>
        <dbReference type="EC" id="3.1.26.4"/>
    </reaction>
</comment>
<evidence type="ECO:0000256" key="1">
    <source>
        <dbReference type="ARBA" id="ARBA00000077"/>
    </source>
</evidence>
<keyword evidence="19" id="KW-1185">Reference proteome</keyword>
<dbReference type="GO" id="GO:0003723">
    <property type="term" value="F:RNA binding"/>
    <property type="evidence" value="ECO:0007669"/>
    <property type="project" value="UniProtKB-UniRule"/>
</dbReference>
<dbReference type="Proteomes" id="UP000226442">
    <property type="component" value="Unassembled WGS sequence"/>
</dbReference>
<comment type="subcellular location">
    <subcellularLocation>
        <location evidence="4 14">Cytoplasm</location>
    </subcellularLocation>
</comment>
<dbReference type="GO" id="GO:0043137">
    <property type="term" value="P:DNA replication, removal of RNA primer"/>
    <property type="evidence" value="ECO:0007669"/>
    <property type="project" value="TreeGrafter"/>
</dbReference>
<dbReference type="GO" id="GO:0030145">
    <property type="term" value="F:manganese ion binding"/>
    <property type="evidence" value="ECO:0007669"/>
    <property type="project" value="UniProtKB-UniRule"/>
</dbReference>
<evidence type="ECO:0000256" key="2">
    <source>
        <dbReference type="ARBA" id="ARBA00001946"/>
    </source>
</evidence>
<comment type="cofactor">
    <cofactor evidence="2">
        <name>Mg(2+)</name>
        <dbReference type="ChEBI" id="CHEBI:18420"/>
    </cofactor>
</comment>
<dbReference type="NCBIfam" id="NF010537">
    <property type="entry name" value="PRK13925.1"/>
    <property type="match status" value="1"/>
</dbReference>
<evidence type="ECO:0000256" key="5">
    <source>
        <dbReference type="ARBA" id="ARBA00007383"/>
    </source>
</evidence>
<evidence type="ECO:0000256" key="4">
    <source>
        <dbReference type="ARBA" id="ARBA00004496"/>
    </source>
</evidence>
<dbReference type="RefSeq" id="WP_096828688.1">
    <property type="nucleotide sequence ID" value="NZ_NXIB02000213.1"/>
</dbReference>
<keyword evidence="8 14" id="KW-0963">Cytoplasm</keyword>
<dbReference type="PANTHER" id="PTHR10954">
    <property type="entry name" value="RIBONUCLEASE H2 SUBUNIT A"/>
    <property type="match status" value="1"/>
</dbReference>
<evidence type="ECO:0000256" key="12">
    <source>
        <dbReference type="ARBA" id="ARBA00022801"/>
    </source>
</evidence>
<comment type="function">
    <text evidence="3 14 16">Endonuclease that specifically degrades the RNA of RNA-DNA hybrids.</text>
</comment>
<evidence type="ECO:0000259" key="17">
    <source>
        <dbReference type="PROSITE" id="PS51975"/>
    </source>
</evidence>
<comment type="cofactor">
    <cofactor evidence="14 15">
        <name>Mn(2+)</name>
        <dbReference type="ChEBI" id="CHEBI:29035"/>
    </cofactor>
    <cofactor evidence="14 15">
        <name>Mg(2+)</name>
        <dbReference type="ChEBI" id="CHEBI:18420"/>
    </cofactor>
    <text evidence="14 15">Manganese or magnesium. Binds 1 divalent metal ion per monomer in the absence of substrate. May bind a second metal ion after substrate binding.</text>
</comment>
<evidence type="ECO:0000256" key="9">
    <source>
        <dbReference type="ARBA" id="ARBA00022722"/>
    </source>
</evidence>
<dbReference type="GO" id="GO:0032299">
    <property type="term" value="C:ribonuclease H2 complex"/>
    <property type="evidence" value="ECO:0007669"/>
    <property type="project" value="TreeGrafter"/>
</dbReference>
<evidence type="ECO:0000256" key="13">
    <source>
        <dbReference type="ARBA" id="ARBA00023211"/>
    </source>
</evidence>
<evidence type="ECO:0000256" key="7">
    <source>
        <dbReference type="ARBA" id="ARBA00019179"/>
    </source>
</evidence>
<dbReference type="InterPro" id="IPR012337">
    <property type="entry name" value="RNaseH-like_sf"/>
</dbReference>